<protein>
    <submittedName>
        <fullName evidence="1">Uncharacterized protein</fullName>
    </submittedName>
</protein>
<evidence type="ECO:0000313" key="1">
    <source>
        <dbReference type="EMBL" id="ACZ10875.1"/>
    </source>
</evidence>
<dbReference type="STRING" id="526218.Sterm_4043"/>
<name>D1AGC3_SEBTE</name>
<reference evidence="1 2" key="2">
    <citation type="journal article" date="2010" name="Stand. Genomic Sci.">
        <title>Complete genome sequence of Sebaldella termitidis type strain (NCTC 11300).</title>
        <authorList>
            <person name="Harmon-Smith M."/>
            <person name="Celia L."/>
            <person name="Chertkov O."/>
            <person name="Lapidus A."/>
            <person name="Copeland A."/>
            <person name="Glavina Del Rio T."/>
            <person name="Nolan M."/>
            <person name="Lucas S."/>
            <person name="Tice H."/>
            <person name="Cheng J.F."/>
            <person name="Han C."/>
            <person name="Detter J.C."/>
            <person name="Bruce D."/>
            <person name="Goodwin L."/>
            <person name="Pitluck S."/>
            <person name="Pati A."/>
            <person name="Liolios K."/>
            <person name="Ivanova N."/>
            <person name="Mavromatis K."/>
            <person name="Mikhailova N."/>
            <person name="Chen A."/>
            <person name="Palaniappan K."/>
            <person name="Land M."/>
            <person name="Hauser L."/>
            <person name="Chang Y.J."/>
            <person name="Jeffries C.D."/>
            <person name="Brettin T."/>
            <person name="Goker M."/>
            <person name="Beck B."/>
            <person name="Bristow J."/>
            <person name="Eisen J.A."/>
            <person name="Markowitz V."/>
            <person name="Hugenholtz P."/>
            <person name="Kyrpides N.C."/>
            <person name="Klenk H.P."/>
            <person name="Chen F."/>
        </authorList>
    </citation>
    <scope>NUCLEOTIDE SEQUENCE [LARGE SCALE GENOMIC DNA]</scope>
    <source>
        <strain evidence="2">ATCC 33386 / NCTC 11300</strain>
    </source>
</reference>
<reference evidence="2" key="1">
    <citation type="submission" date="2009-09" db="EMBL/GenBank/DDBJ databases">
        <title>The complete chromosome of Sebaldella termitidis ATCC 33386.</title>
        <authorList>
            <consortium name="US DOE Joint Genome Institute (JGI-PGF)"/>
            <person name="Lucas S."/>
            <person name="Copeland A."/>
            <person name="Lapidus A."/>
            <person name="Glavina del Rio T."/>
            <person name="Dalin E."/>
            <person name="Tice H."/>
            <person name="Bruce D."/>
            <person name="Goodwin L."/>
            <person name="Pitluck S."/>
            <person name="Kyrpides N."/>
            <person name="Mavromatis K."/>
            <person name="Ivanova N."/>
            <person name="Mikhailova N."/>
            <person name="Sims D."/>
            <person name="Meincke L."/>
            <person name="Brettin T."/>
            <person name="Detter J.C."/>
            <person name="Han C."/>
            <person name="Larimer F."/>
            <person name="Land M."/>
            <person name="Hauser L."/>
            <person name="Markowitz V."/>
            <person name="Cheng J.F."/>
            <person name="Hugenholtz P."/>
            <person name="Woyke T."/>
            <person name="Wu D."/>
            <person name="Eisen J.A."/>
        </authorList>
    </citation>
    <scope>NUCLEOTIDE SEQUENCE [LARGE SCALE GENOMIC DNA]</scope>
    <source>
        <strain evidence="2">ATCC 33386 / NCTC 11300</strain>
    </source>
</reference>
<sequence>MYYLGRELEGVDPESFQHVNSIIRKDKKNVYYNEKIIEGADPETFQEIEGASFYKDKNRAYYGVYGVQTMDVDIKTFKILNFYYSKDKKNVYYEDKKLETLDPKTFEVIDYSYGKDKNGVYYIDYPLDLDINHIKTEAGIITDGKKTYYDNKELKGINQQEWENLGGGYSKDRDSIYYTGEKIINSDAGSAETIQESLKEECTLNYGWSDHIRDKNYVYYRGKLVEGADPETFKCISYNVYSDKNNIYLKNTILKNVKENEIIFFDKWDKGYYIRGNDIYYEAIKLDGININDFQYINPERSFSYIKSTKNVYLYGKKIIGADPKTFKISFEGYLISQDKNHVYYNGEKIPGIIPNSFKVDHGYLSDGKIAYYNGEKMDKNINIENIQYLGGSYVTDGINVFYDGKWLESFNEGEFLVLSYDYAKGKKEIYYDGEKIDGADYDSFQELEKEYAKDSKNVYLKGKIMQADVKTFRVLSYNFSRDNKNWYGENGEKILK</sequence>
<organism evidence="1 2">
    <name type="scientific">Sebaldella termitidis (strain ATCC 33386 / NCTC 11300)</name>
    <dbReference type="NCBI Taxonomy" id="526218"/>
    <lineage>
        <taxon>Bacteria</taxon>
        <taxon>Fusobacteriati</taxon>
        <taxon>Fusobacteriota</taxon>
        <taxon>Fusobacteriia</taxon>
        <taxon>Fusobacteriales</taxon>
        <taxon>Leptotrichiaceae</taxon>
        <taxon>Sebaldella</taxon>
    </lineage>
</organism>
<dbReference type="EMBL" id="CP001739">
    <property type="protein sequence ID" value="ACZ10875.1"/>
    <property type="molecule type" value="Genomic_DNA"/>
</dbReference>
<dbReference type="eggNOG" id="COG0515">
    <property type="taxonomic scope" value="Bacteria"/>
</dbReference>
<dbReference type="Proteomes" id="UP000000845">
    <property type="component" value="Chromosome"/>
</dbReference>
<evidence type="ECO:0000313" key="2">
    <source>
        <dbReference type="Proteomes" id="UP000000845"/>
    </source>
</evidence>
<proteinExistence type="predicted"/>
<gene>
    <name evidence="1" type="ordered locus">Sterm_4043</name>
</gene>
<accession>D1AGC3</accession>
<dbReference type="Pfam" id="PF13644">
    <property type="entry name" value="DKNYY"/>
    <property type="match status" value="3"/>
</dbReference>
<dbReference type="KEGG" id="str:Sterm_4043"/>
<dbReference type="HOGENOM" id="CLU_448926_0_0_0"/>
<dbReference type="InterPro" id="IPR027375">
    <property type="entry name" value="DKNYY"/>
</dbReference>
<keyword evidence="2" id="KW-1185">Reference proteome</keyword>
<dbReference type="AlphaFoldDB" id="D1AGC3"/>